<keyword evidence="2" id="KW-0732">Signal</keyword>
<feature type="signal peptide" evidence="2">
    <location>
        <begin position="1"/>
        <end position="16"/>
    </location>
</feature>
<feature type="chain" id="PRO_5040830690" evidence="2">
    <location>
        <begin position="17"/>
        <end position="158"/>
    </location>
</feature>
<evidence type="ECO:0000256" key="1">
    <source>
        <dbReference type="SAM" id="MobiDB-lite"/>
    </source>
</evidence>
<keyword evidence="4" id="KW-1185">Reference proteome</keyword>
<evidence type="ECO:0000313" key="3">
    <source>
        <dbReference type="EMBL" id="KAJ2688753.1"/>
    </source>
</evidence>
<dbReference type="Proteomes" id="UP001151516">
    <property type="component" value="Unassembled WGS sequence"/>
</dbReference>
<accession>A0A9W8L409</accession>
<feature type="compositionally biased region" description="Low complexity" evidence="1">
    <location>
        <begin position="96"/>
        <end position="112"/>
    </location>
</feature>
<comment type="caution">
    <text evidence="3">The sequence shown here is derived from an EMBL/GenBank/DDBJ whole genome shotgun (WGS) entry which is preliminary data.</text>
</comment>
<feature type="compositionally biased region" description="Polar residues" evidence="1">
    <location>
        <begin position="81"/>
        <end position="95"/>
    </location>
</feature>
<feature type="compositionally biased region" description="Polar residues" evidence="1">
    <location>
        <begin position="125"/>
        <end position="138"/>
    </location>
</feature>
<dbReference type="OrthoDB" id="5585116at2759"/>
<feature type="region of interest" description="Disordered" evidence="1">
    <location>
        <begin position="62"/>
        <end position="138"/>
    </location>
</feature>
<name>A0A9W8L409_9FUNG</name>
<reference evidence="3" key="1">
    <citation type="submission" date="2022-07" db="EMBL/GenBank/DDBJ databases">
        <title>Phylogenomic reconstructions and comparative analyses of Kickxellomycotina fungi.</title>
        <authorList>
            <person name="Reynolds N.K."/>
            <person name="Stajich J.E."/>
            <person name="Barry K."/>
            <person name="Grigoriev I.V."/>
            <person name="Crous P."/>
            <person name="Smith M.E."/>
        </authorList>
    </citation>
    <scope>NUCLEOTIDE SEQUENCE</scope>
    <source>
        <strain evidence="3">CBS 109367</strain>
    </source>
</reference>
<evidence type="ECO:0000256" key="2">
    <source>
        <dbReference type="SAM" id="SignalP"/>
    </source>
</evidence>
<protein>
    <submittedName>
        <fullName evidence="3">Uncharacterized protein</fullName>
    </submittedName>
</protein>
<organism evidence="3 4">
    <name type="scientific">Coemansia spiralis</name>
    <dbReference type="NCBI Taxonomy" id="417178"/>
    <lineage>
        <taxon>Eukaryota</taxon>
        <taxon>Fungi</taxon>
        <taxon>Fungi incertae sedis</taxon>
        <taxon>Zoopagomycota</taxon>
        <taxon>Kickxellomycotina</taxon>
        <taxon>Kickxellomycetes</taxon>
        <taxon>Kickxellales</taxon>
        <taxon>Kickxellaceae</taxon>
        <taxon>Coemansia</taxon>
    </lineage>
</organism>
<feature type="compositionally biased region" description="Polar residues" evidence="1">
    <location>
        <begin position="62"/>
        <end position="71"/>
    </location>
</feature>
<sequence length="158" mass="15580">MKLAAAATLFATAVIGAQTSASVEPSQACVKACQVAPEDQRETCMRVCGQFAEQGINFAPASATTHSSVVKQTAPALASSPAKTNSAMSKPTESPATSSGASSMASGSMSTAKSQGEESADEHSSVSGKSMSAANSGPHTVGARLGASALVLAAVALF</sequence>
<evidence type="ECO:0000313" key="4">
    <source>
        <dbReference type="Proteomes" id="UP001151516"/>
    </source>
</evidence>
<dbReference type="AlphaFoldDB" id="A0A9W8L409"/>
<dbReference type="EMBL" id="JANBTX010000039">
    <property type="protein sequence ID" value="KAJ2688753.1"/>
    <property type="molecule type" value="Genomic_DNA"/>
</dbReference>
<proteinExistence type="predicted"/>
<gene>
    <name evidence="3" type="ORF">IWW39_001968</name>
</gene>